<dbReference type="AlphaFoldDB" id="A0A1J8QQS8"/>
<gene>
    <name evidence="1" type="ORF">AZE42_10337</name>
</gene>
<proteinExistence type="predicted"/>
<dbReference type="Proteomes" id="UP000183567">
    <property type="component" value="Unassembled WGS sequence"/>
</dbReference>
<keyword evidence="2" id="KW-1185">Reference proteome</keyword>
<protein>
    <submittedName>
        <fullName evidence="1">Uncharacterized protein</fullName>
    </submittedName>
</protein>
<dbReference type="STRING" id="180088.A0A1J8QQS8"/>
<evidence type="ECO:0000313" key="1">
    <source>
        <dbReference type="EMBL" id="OJA15784.1"/>
    </source>
</evidence>
<comment type="caution">
    <text evidence="1">The sequence shown here is derived from an EMBL/GenBank/DDBJ whole genome shotgun (WGS) entry which is preliminary data.</text>
</comment>
<dbReference type="EMBL" id="LVVM01002885">
    <property type="protein sequence ID" value="OJA15784.1"/>
    <property type="molecule type" value="Genomic_DNA"/>
</dbReference>
<reference evidence="1 2" key="1">
    <citation type="submission" date="2016-03" db="EMBL/GenBank/DDBJ databases">
        <title>Comparative genomics of the ectomycorrhizal sister species Rhizopogon vinicolor and Rhizopogon vesiculosus (Basidiomycota: Boletales) reveals a divergence of the mating type B locus.</title>
        <authorList>
            <person name="Mujic A.B."/>
            <person name="Kuo A."/>
            <person name="Tritt A."/>
            <person name="Lipzen A."/>
            <person name="Chen C."/>
            <person name="Johnson J."/>
            <person name="Sharma A."/>
            <person name="Barry K."/>
            <person name="Grigoriev I.V."/>
            <person name="Spatafora J.W."/>
        </authorList>
    </citation>
    <scope>NUCLEOTIDE SEQUENCE [LARGE SCALE GENOMIC DNA]</scope>
    <source>
        <strain evidence="1 2">AM-OR11-056</strain>
    </source>
</reference>
<dbReference type="OrthoDB" id="2526171at2759"/>
<accession>A0A1J8QQS8</accession>
<sequence>MFGWMTIQMSNSLGQNPCLVGSYLVSECLNYTLIITPFTIGDPYTGPNLDTANDCLCSTVTYSILGACGTCQNNTVETWSVWNFNCSASLTHLSVYPLNIPNGTAIPHWAYLDVVTNDMFNAAAAQRDGGQ</sequence>
<name>A0A1J8QQS8_9AGAM</name>
<organism evidence="1 2">
    <name type="scientific">Rhizopogon vesiculosus</name>
    <dbReference type="NCBI Taxonomy" id="180088"/>
    <lineage>
        <taxon>Eukaryota</taxon>
        <taxon>Fungi</taxon>
        <taxon>Dikarya</taxon>
        <taxon>Basidiomycota</taxon>
        <taxon>Agaricomycotina</taxon>
        <taxon>Agaricomycetes</taxon>
        <taxon>Agaricomycetidae</taxon>
        <taxon>Boletales</taxon>
        <taxon>Suillineae</taxon>
        <taxon>Rhizopogonaceae</taxon>
        <taxon>Rhizopogon</taxon>
    </lineage>
</organism>
<evidence type="ECO:0000313" key="2">
    <source>
        <dbReference type="Proteomes" id="UP000183567"/>
    </source>
</evidence>